<feature type="transmembrane region" description="Helical" evidence="5">
    <location>
        <begin position="73"/>
        <end position="94"/>
    </location>
</feature>
<dbReference type="InterPro" id="IPR011547">
    <property type="entry name" value="SLC26A/SulP_dom"/>
</dbReference>
<dbReference type="GO" id="GO:0016020">
    <property type="term" value="C:membrane"/>
    <property type="evidence" value="ECO:0007669"/>
    <property type="project" value="UniProtKB-SubCell"/>
</dbReference>
<keyword evidence="2 5" id="KW-0812">Transmembrane</keyword>
<evidence type="ECO:0000256" key="5">
    <source>
        <dbReference type="SAM" id="Phobius"/>
    </source>
</evidence>
<dbReference type="CDD" id="cd07042">
    <property type="entry name" value="STAS_SulP_like_sulfate_transporter"/>
    <property type="match status" value="1"/>
</dbReference>
<keyword evidence="8" id="KW-1185">Reference proteome</keyword>
<gene>
    <name evidence="7" type="ORF">MGAL_10B050772</name>
</gene>
<dbReference type="InterPro" id="IPR001902">
    <property type="entry name" value="SLC26A/SulP_fam"/>
</dbReference>
<evidence type="ECO:0000313" key="7">
    <source>
        <dbReference type="EMBL" id="VDH94007.1"/>
    </source>
</evidence>
<keyword evidence="4 5" id="KW-0472">Membrane</keyword>
<sequence length="787" mass="88204">MEDNFVHIEREPVTQESFDKLYRKSEGKLHLNDKLKDKFNCSTDKLWRRISSVFPIVAVLRYYNFREKFVNDILAGITVGLFQIPHALAFALLASMKVENGLYTSIWPVMLYAIFGTSIHVSIGTSAVVCMFTRGIVDREVAKYEGTVPFNSSLSSGLLNNSEFMNYKENVALNIGFLCGISLLIFGILKITFIAHLLSEPFLKAFTSAAAVHIIISQLPLVLGINIQTHGGAFKIVNICKDIINNLTYIKGLTLLTAVVTIIVLLFFKEFVNEKFKSRFRIPVPAELMVVILAVTISATTVLHREVTIIGHISGMIPQPAIPNLTGCQTYLLDSFVLAIFMYANNATLSRIFAKRHNYVVNYNQESFAHGICNFFGSFFHCIPVSASPRRSMVLSLMNTNTTLAGIYIGLFMLIITIISRFVFQYLPIVTLSAIMMVAMKGLLLQIFDVRKYFRIDRFELFIWLCTFSATLLLDFTFGMLIGIGASLIAIVVQTQVANGFKLDRTIESKIMVEHKKYQGTAGTKGIKIFRFQSNLYYANAEIFRNKLYHQTVNPRKLLKYIKKQVKKMQKQLKEAGGLQKNTAETIRNGISGDDNINKTSLPKKEVSDQNSITVTSDIPSISVAYGNVKNRSISTVSRNMYGQDGISRQESVAVSLSSNISNLTLEPEITDPDDGQEYITERKYESMRKVHHIIVDFSTVNYIDLTGAKMLGQISSEYGNVNIKLFLASCSPDIQKTMRHAGVLDTIPADCMFIDLYDAIAIAKQTGLPNSREQNANVVVSVDEKF</sequence>
<keyword evidence="3 5" id="KW-1133">Transmembrane helix</keyword>
<dbReference type="Pfam" id="PF01740">
    <property type="entry name" value="STAS"/>
    <property type="match status" value="1"/>
</dbReference>
<organism evidence="7 8">
    <name type="scientific">Mytilus galloprovincialis</name>
    <name type="common">Mediterranean mussel</name>
    <dbReference type="NCBI Taxonomy" id="29158"/>
    <lineage>
        <taxon>Eukaryota</taxon>
        <taxon>Metazoa</taxon>
        <taxon>Spiralia</taxon>
        <taxon>Lophotrochozoa</taxon>
        <taxon>Mollusca</taxon>
        <taxon>Bivalvia</taxon>
        <taxon>Autobranchia</taxon>
        <taxon>Pteriomorphia</taxon>
        <taxon>Mytilida</taxon>
        <taxon>Mytiloidea</taxon>
        <taxon>Mytilidae</taxon>
        <taxon>Mytilinae</taxon>
        <taxon>Mytilus</taxon>
    </lineage>
</organism>
<dbReference type="Proteomes" id="UP000596742">
    <property type="component" value="Unassembled WGS sequence"/>
</dbReference>
<dbReference type="InterPro" id="IPR002645">
    <property type="entry name" value="STAS_dom"/>
</dbReference>
<feature type="transmembrane region" description="Helical" evidence="5">
    <location>
        <begin position="171"/>
        <end position="199"/>
    </location>
</feature>
<evidence type="ECO:0000256" key="3">
    <source>
        <dbReference type="ARBA" id="ARBA00022989"/>
    </source>
</evidence>
<feature type="transmembrane region" description="Helical" evidence="5">
    <location>
        <begin position="106"/>
        <end position="133"/>
    </location>
</feature>
<evidence type="ECO:0000256" key="1">
    <source>
        <dbReference type="ARBA" id="ARBA00004141"/>
    </source>
</evidence>
<dbReference type="PANTHER" id="PTHR11814">
    <property type="entry name" value="SULFATE TRANSPORTER"/>
    <property type="match status" value="1"/>
</dbReference>
<dbReference type="EMBL" id="UYJE01000525">
    <property type="protein sequence ID" value="VDH94007.1"/>
    <property type="molecule type" value="Genomic_DNA"/>
</dbReference>
<evidence type="ECO:0000313" key="8">
    <source>
        <dbReference type="Proteomes" id="UP000596742"/>
    </source>
</evidence>
<dbReference type="OrthoDB" id="288203at2759"/>
<feature type="domain" description="STAS" evidence="6">
    <location>
        <begin position="526"/>
        <end position="764"/>
    </location>
</feature>
<reference evidence="7" key="1">
    <citation type="submission" date="2018-11" db="EMBL/GenBank/DDBJ databases">
        <authorList>
            <person name="Alioto T."/>
            <person name="Alioto T."/>
        </authorList>
    </citation>
    <scope>NUCLEOTIDE SEQUENCE</scope>
</reference>
<feature type="transmembrane region" description="Helical" evidence="5">
    <location>
        <begin position="400"/>
        <end position="420"/>
    </location>
</feature>
<proteinExistence type="predicted"/>
<evidence type="ECO:0000259" key="6">
    <source>
        <dbReference type="PROSITE" id="PS50801"/>
    </source>
</evidence>
<feature type="transmembrane region" description="Helical" evidence="5">
    <location>
        <begin position="280"/>
        <end position="303"/>
    </location>
</feature>
<comment type="caution">
    <text evidence="7">The sequence shown here is derived from an EMBL/GenBank/DDBJ whole genome shotgun (WGS) entry which is preliminary data.</text>
</comment>
<feature type="transmembrane region" description="Helical" evidence="5">
    <location>
        <begin position="426"/>
        <end position="449"/>
    </location>
</feature>
<protein>
    <submittedName>
        <fullName evidence="7">Solute carrier family 26, member 5</fullName>
    </submittedName>
</protein>
<dbReference type="GO" id="GO:0055085">
    <property type="term" value="P:transmembrane transport"/>
    <property type="evidence" value="ECO:0007669"/>
    <property type="project" value="InterPro"/>
</dbReference>
<evidence type="ECO:0000256" key="2">
    <source>
        <dbReference type="ARBA" id="ARBA00022692"/>
    </source>
</evidence>
<accession>A0A8B6BQD5</accession>
<dbReference type="Gene3D" id="3.30.750.24">
    <property type="entry name" value="STAS domain"/>
    <property type="match status" value="1"/>
</dbReference>
<feature type="transmembrane region" description="Helical" evidence="5">
    <location>
        <begin position="205"/>
        <end position="227"/>
    </location>
</feature>
<dbReference type="PROSITE" id="PS50801">
    <property type="entry name" value="STAS"/>
    <property type="match status" value="1"/>
</dbReference>
<feature type="transmembrane region" description="Helical" evidence="5">
    <location>
        <begin position="248"/>
        <end position="268"/>
    </location>
</feature>
<dbReference type="SUPFAM" id="SSF52091">
    <property type="entry name" value="SpoIIaa-like"/>
    <property type="match status" value="1"/>
</dbReference>
<feature type="transmembrane region" description="Helical" evidence="5">
    <location>
        <begin position="461"/>
        <end position="493"/>
    </location>
</feature>
<comment type="subcellular location">
    <subcellularLocation>
        <location evidence="1">Membrane</location>
        <topology evidence="1">Multi-pass membrane protein</topology>
    </subcellularLocation>
</comment>
<name>A0A8B6BQD5_MYTGA</name>
<dbReference type="AlphaFoldDB" id="A0A8B6BQD5"/>
<evidence type="ECO:0000256" key="4">
    <source>
        <dbReference type="ARBA" id="ARBA00023136"/>
    </source>
</evidence>
<dbReference type="Pfam" id="PF00916">
    <property type="entry name" value="Sulfate_transp"/>
    <property type="match status" value="1"/>
</dbReference>
<dbReference type="InterPro" id="IPR036513">
    <property type="entry name" value="STAS_dom_sf"/>
</dbReference>